<reference evidence="9" key="2">
    <citation type="journal article" date="2024" name="Plant">
        <title>Genomic evolution and insights into agronomic trait innovations of Sesamum species.</title>
        <authorList>
            <person name="Miao H."/>
            <person name="Wang L."/>
            <person name="Qu L."/>
            <person name="Liu H."/>
            <person name="Sun Y."/>
            <person name="Le M."/>
            <person name="Wang Q."/>
            <person name="Wei S."/>
            <person name="Zheng Y."/>
            <person name="Lin W."/>
            <person name="Duan Y."/>
            <person name="Cao H."/>
            <person name="Xiong S."/>
            <person name="Wang X."/>
            <person name="Wei L."/>
            <person name="Li C."/>
            <person name="Ma Q."/>
            <person name="Ju M."/>
            <person name="Zhao R."/>
            <person name="Li G."/>
            <person name="Mu C."/>
            <person name="Tian Q."/>
            <person name="Mei H."/>
            <person name="Zhang T."/>
            <person name="Gao T."/>
            <person name="Zhang H."/>
        </authorList>
    </citation>
    <scope>NUCLEOTIDE SEQUENCE</scope>
    <source>
        <strain evidence="9">G02</strain>
    </source>
</reference>
<evidence type="ECO:0000259" key="8">
    <source>
        <dbReference type="Pfam" id="PF13359"/>
    </source>
</evidence>
<feature type="domain" description="DDE Tnp4" evidence="8">
    <location>
        <begin position="31"/>
        <end position="127"/>
    </location>
</feature>
<comment type="cofactor">
    <cofactor evidence="1">
        <name>a divalent metal cation</name>
        <dbReference type="ChEBI" id="CHEBI:60240"/>
    </cofactor>
</comment>
<sequence length="157" mass="17626">MHVLYLTVDINVGLRRSDGRDIGTCLVPRVDQHRYRSRKGRLAQNVLAICDFDMNFTYVYAGWEGSAADARVLDNAVSQDPNFPFPRLGKILAGLRMTMPCDNAGKYYLVDAGFANYNVSWLLTEEQGITYLSGGDKVIDIEPHRTCSTMHIQGCEM</sequence>
<comment type="caution">
    <text evidence="9">The sequence shown here is derived from an EMBL/GenBank/DDBJ whole genome shotgun (WGS) entry which is preliminary data.</text>
</comment>
<protein>
    <recommendedName>
        <fullName evidence="8">DDE Tnp4 domain-containing protein</fullName>
    </recommendedName>
</protein>
<dbReference type="GO" id="GO:0046872">
    <property type="term" value="F:metal ion binding"/>
    <property type="evidence" value="ECO:0007669"/>
    <property type="project" value="UniProtKB-KW"/>
</dbReference>
<evidence type="ECO:0000256" key="7">
    <source>
        <dbReference type="ARBA" id="ARBA00023242"/>
    </source>
</evidence>
<reference evidence="9" key="1">
    <citation type="submission" date="2020-06" db="EMBL/GenBank/DDBJ databases">
        <authorList>
            <person name="Li T."/>
            <person name="Hu X."/>
            <person name="Zhang T."/>
            <person name="Song X."/>
            <person name="Zhang H."/>
            <person name="Dai N."/>
            <person name="Sheng W."/>
            <person name="Hou X."/>
            <person name="Wei L."/>
        </authorList>
    </citation>
    <scope>NUCLEOTIDE SEQUENCE</scope>
    <source>
        <strain evidence="9">G02</strain>
        <tissue evidence="9">Leaf</tissue>
    </source>
</reference>
<dbReference type="AlphaFoldDB" id="A0AAW2K5U1"/>
<evidence type="ECO:0000256" key="6">
    <source>
        <dbReference type="ARBA" id="ARBA00022801"/>
    </source>
</evidence>
<evidence type="ECO:0000313" key="9">
    <source>
        <dbReference type="EMBL" id="KAL0301999.1"/>
    </source>
</evidence>
<gene>
    <name evidence="9" type="ORF">Sradi_6476700</name>
</gene>
<evidence type="ECO:0000256" key="4">
    <source>
        <dbReference type="ARBA" id="ARBA00022722"/>
    </source>
</evidence>
<name>A0AAW2K5U1_SESRA</name>
<evidence type="ECO:0000256" key="5">
    <source>
        <dbReference type="ARBA" id="ARBA00022723"/>
    </source>
</evidence>
<dbReference type="PANTHER" id="PTHR22930:SF221">
    <property type="entry name" value="NUCLEASE HARBI1"/>
    <property type="match status" value="1"/>
</dbReference>
<evidence type="ECO:0000256" key="1">
    <source>
        <dbReference type="ARBA" id="ARBA00001968"/>
    </source>
</evidence>
<keyword evidence="5" id="KW-0479">Metal-binding</keyword>
<dbReference type="PANTHER" id="PTHR22930">
    <property type="match status" value="1"/>
</dbReference>
<organism evidence="9">
    <name type="scientific">Sesamum radiatum</name>
    <name type="common">Black benniseed</name>
    <dbReference type="NCBI Taxonomy" id="300843"/>
    <lineage>
        <taxon>Eukaryota</taxon>
        <taxon>Viridiplantae</taxon>
        <taxon>Streptophyta</taxon>
        <taxon>Embryophyta</taxon>
        <taxon>Tracheophyta</taxon>
        <taxon>Spermatophyta</taxon>
        <taxon>Magnoliopsida</taxon>
        <taxon>eudicotyledons</taxon>
        <taxon>Gunneridae</taxon>
        <taxon>Pentapetalae</taxon>
        <taxon>asterids</taxon>
        <taxon>lamiids</taxon>
        <taxon>Lamiales</taxon>
        <taxon>Pedaliaceae</taxon>
        <taxon>Sesamum</taxon>
    </lineage>
</organism>
<dbReference type="Pfam" id="PF13359">
    <property type="entry name" value="DDE_Tnp_4"/>
    <property type="match status" value="1"/>
</dbReference>
<keyword evidence="6" id="KW-0378">Hydrolase</keyword>
<dbReference type="InterPro" id="IPR027806">
    <property type="entry name" value="HARBI1_dom"/>
</dbReference>
<dbReference type="GO" id="GO:0005634">
    <property type="term" value="C:nucleus"/>
    <property type="evidence" value="ECO:0007669"/>
    <property type="project" value="UniProtKB-SubCell"/>
</dbReference>
<comment type="similarity">
    <text evidence="3">Belongs to the HARBI1 family.</text>
</comment>
<evidence type="ECO:0000256" key="2">
    <source>
        <dbReference type="ARBA" id="ARBA00004123"/>
    </source>
</evidence>
<keyword evidence="4" id="KW-0540">Nuclease</keyword>
<dbReference type="EMBL" id="JACGWJ010000030">
    <property type="protein sequence ID" value="KAL0301999.1"/>
    <property type="molecule type" value="Genomic_DNA"/>
</dbReference>
<keyword evidence="7" id="KW-0539">Nucleus</keyword>
<dbReference type="GO" id="GO:0004518">
    <property type="term" value="F:nuclease activity"/>
    <property type="evidence" value="ECO:0007669"/>
    <property type="project" value="UniProtKB-KW"/>
</dbReference>
<proteinExistence type="inferred from homology"/>
<evidence type="ECO:0000256" key="3">
    <source>
        <dbReference type="ARBA" id="ARBA00006958"/>
    </source>
</evidence>
<accession>A0AAW2K5U1</accession>
<dbReference type="InterPro" id="IPR045249">
    <property type="entry name" value="HARBI1-like"/>
</dbReference>
<dbReference type="GO" id="GO:0016787">
    <property type="term" value="F:hydrolase activity"/>
    <property type="evidence" value="ECO:0007669"/>
    <property type="project" value="UniProtKB-KW"/>
</dbReference>
<comment type="subcellular location">
    <subcellularLocation>
        <location evidence="2">Nucleus</location>
    </subcellularLocation>
</comment>